<dbReference type="Proteomes" id="UP001141806">
    <property type="component" value="Unassembled WGS sequence"/>
</dbReference>
<sequence length="121" mass="13981">MGLMSCEGVLVFSKQQGKVVAVECDRISRVFGGNGSRPGFQGWQSLELKLESRRQERVLQLRILKPRRLCIKKFRPLLRLNMMNSKNCSSRPISRRKVEVKIQDMSMQRMSKRKLEVQSGA</sequence>
<gene>
    <name evidence="1" type="ORF">NE237_010877</name>
</gene>
<evidence type="ECO:0000313" key="1">
    <source>
        <dbReference type="EMBL" id="KAJ4980097.1"/>
    </source>
</evidence>
<dbReference type="EMBL" id="JAMYWD010000002">
    <property type="protein sequence ID" value="KAJ4980097.1"/>
    <property type="molecule type" value="Genomic_DNA"/>
</dbReference>
<reference evidence="1" key="1">
    <citation type="journal article" date="2023" name="Plant J.">
        <title>The genome of the king protea, Protea cynaroides.</title>
        <authorList>
            <person name="Chang J."/>
            <person name="Duong T.A."/>
            <person name="Schoeman C."/>
            <person name="Ma X."/>
            <person name="Roodt D."/>
            <person name="Barker N."/>
            <person name="Li Z."/>
            <person name="Van de Peer Y."/>
            <person name="Mizrachi E."/>
        </authorList>
    </citation>
    <scope>NUCLEOTIDE SEQUENCE</scope>
    <source>
        <tissue evidence="1">Young leaves</tissue>
    </source>
</reference>
<name>A0A9Q0R214_9MAGN</name>
<accession>A0A9Q0R214</accession>
<dbReference type="AlphaFoldDB" id="A0A9Q0R214"/>
<comment type="caution">
    <text evidence="1">The sequence shown here is derived from an EMBL/GenBank/DDBJ whole genome shotgun (WGS) entry which is preliminary data.</text>
</comment>
<evidence type="ECO:0000313" key="2">
    <source>
        <dbReference type="Proteomes" id="UP001141806"/>
    </source>
</evidence>
<protein>
    <submittedName>
        <fullName evidence="1">Uncharacterized protein</fullName>
    </submittedName>
</protein>
<keyword evidence="2" id="KW-1185">Reference proteome</keyword>
<proteinExistence type="predicted"/>
<organism evidence="1 2">
    <name type="scientific">Protea cynaroides</name>
    <dbReference type="NCBI Taxonomy" id="273540"/>
    <lineage>
        <taxon>Eukaryota</taxon>
        <taxon>Viridiplantae</taxon>
        <taxon>Streptophyta</taxon>
        <taxon>Embryophyta</taxon>
        <taxon>Tracheophyta</taxon>
        <taxon>Spermatophyta</taxon>
        <taxon>Magnoliopsida</taxon>
        <taxon>Proteales</taxon>
        <taxon>Proteaceae</taxon>
        <taxon>Protea</taxon>
    </lineage>
</organism>